<evidence type="ECO:0000313" key="2">
    <source>
        <dbReference type="Proteomes" id="UP000489600"/>
    </source>
</evidence>
<accession>A0A565B641</accession>
<reference evidence="1" key="1">
    <citation type="submission" date="2019-07" db="EMBL/GenBank/DDBJ databases">
        <authorList>
            <person name="Dittberner H."/>
        </authorList>
    </citation>
    <scope>NUCLEOTIDE SEQUENCE [LARGE SCALE GENOMIC DNA]</scope>
</reference>
<dbReference type="OrthoDB" id="1133993at2759"/>
<sequence>MELYNEIYGAPIFDVYDDEEPTFDVYNEEPTFNVYDDEEPIFDVSNVDPISVDGGGVNVFHVDAFITSLWIRSVPKPIASSAFGEGIPMTSQLSSLRHNVIFCMEPERFLQLPFDRGRARDLVASRSQTLNFEDKVILDGGVLMRINRLNRRKPMSVICQRMWRKGVSVFLKLVGT</sequence>
<name>A0A565B641_9BRAS</name>
<proteinExistence type="predicted"/>
<protein>
    <submittedName>
        <fullName evidence="1">Uncharacterized protein</fullName>
    </submittedName>
</protein>
<organism evidence="1 2">
    <name type="scientific">Arabis nemorensis</name>
    <dbReference type="NCBI Taxonomy" id="586526"/>
    <lineage>
        <taxon>Eukaryota</taxon>
        <taxon>Viridiplantae</taxon>
        <taxon>Streptophyta</taxon>
        <taxon>Embryophyta</taxon>
        <taxon>Tracheophyta</taxon>
        <taxon>Spermatophyta</taxon>
        <taxon>Magnoliopsida</taxon>
        <taxon>eudicotyledons</taxon>
        <taxon>Gunneridae</taxon>
        <taxon>Pentapetalae</taxon>
        <taxon>rosids</taxon>
        <taxon>malvids</taxon>
        <taxon>Brassicales</taxon>
        <taxon>Brassicaceae</taxon>
        <taxon>Arabideae</taxon>
        <taxon>Arabis</taxon>
    </lineage>
</organism>
<keyword evidence="2" id="KW-1185">Reference proteome</keyword>
<gene>
    <name evidence="1" type="ORF">ANE_LOCUS7512</name>
</gene>
<comment type="caution">
    <text evidence="1">The sequence shown here is derived from an EMBL/GenBank/DDBJ whole genome shotgun (WGS) entry which is preliminary data.</text>
</comment>
<dbReference type="AlphaFoldDB" id="A0A565B641"/>
<evidence type="ECO:0000313" key="1">
    <source>
        <dbReference type="EMBL" id="VVA97067.1"/>
    </source>
</evidence>
<dbReference type="Proteomes" id="UP000489600">
    <property type="component" value="Unassembled WGS sequence"/>
</dbReference>
<dbReference type="EMBL" id="CABITT030000003">
    <property type="protein sequence ID" value="VVA97067.1"/>
    <property type="molecule type" value="Genomic_DNA"/>
</dbReference>